<feature type="compositionally biased region" description="Polar residues" evidence="1">
    <location>
        <begin position="75"/>
        <end position="84"/>
    </location>
</feature>
<sequence>GGMMSLYKTRTDYLRVRIYRFLFEAMGLDHSDGSVTIFTLRISNHAEFEPIWQWCAIGIIKEYPNEIERNKILNPISTDNNSQESESEQDYRNENNSNKRARLTDPDQLGLNITLDGYFQKPLSSKQKEKLKQLLLKATISCGWAFSWVDNPEIKELFYYLNPAIKLPNRKTLSGRILTKTAITSMKLQKKDIQTDKLGVTLTYDSWKNVKKESLLGIALINSKGKTLI</sequence>
<evidence type="ECO:0000313" key="2">
    <source>
        <dbReference type="EMBL" id="CAG8690759.1"/>
    </source>
</evidence>
<comment type="caution">
    <text evidence="2">The sequence shown here is derived from an EMBL/GenBank/DDBJ whole genome shotgun (WGS) entry which is preliminary data.</text>
</comment>
<dbReference type="OrthoDB" id="5321484at2759"/>
<dbReference type="EMBL" id="CAJVPY010008051">
    <property type="protein sequence ID" value="CAG8690759.1"/>
    <property type="molecule type" value="Genomic_DNA"/>
</dbReference>
<protein>
    <submittedName>
        <fullName evidence="2">4044_t:CDS:1</fullName>
    </submittedName>
</protein>
<dbReference type="SUPFAM" id="SSF140996">
    <property type="entry name" value="Hermes dimerisation domain"/>
    <property type="match status" value="1"/>
</dbReference>
<evidence type="ECO:0000256" key="1">
    <source>
        <dbReference type="SAM" id="MobiDB-lite"/>
    </source>
</evidence>
<dbReference type="Proteomes" id="UP000789405">
    <property type="component" value="Unassembled WGS sequence"/>
</dbReference>
<reference evidence="2" key="1">
    <citation type="submission" date="2021-06" db="EMBL/GenBank/DDBJ databases">
        <authorList>
            <person name="Kallberg Y."/>
            <person name="Tangrot J."/>
            <person name="Rosling A."/>
        </authorList>
    </citation>
    <scope>NUCLEOTIDE SEQUENCE</scope>
    <source>
        <strain evidence="2">MA453B</strain>
    </source>
</reference>
<feature type="region of interest" description="Disordered" evidence="1">
    <location>
        <begin position="74"/>
        <end position="104"/>
    </location>
</feature>
<organism evidence="2 3">
    <name type="scientific">Dentiscutata erythropus</name>
    <dbReference type="NCBI Taxonomy" id="1348616"/>
    <lineage>
        <taxon>Eukaryota</taxon>
        <taxon>Fungi</taxon>
        <taxon>Fungi incertae sedis</taxon>
        <taxon>Mucoromycota</taxon>
        <taxon>Glomeromycotina</taxon>
        <taxon>Glomeromycetes</taxon>
        <taxon>Diversisporales</taxon>
        <taxon>Gigasporaceae</taxon>
        <taxon>Dentiscutata</taxon>
    </lineage>
</organism>
<feature type="non-terminal residue" evidence="2">
    <location>
        <position position="229"/>
    </location>
</feature>
<proteinExistence type="predicted"/>
<evidence type="ECO:0000313" key="3">
    <source>
        <dbReference type="Proteomes" id="UP000789405"/>
    </source>
</evidence>
<keyword evidence="3" id="KW-1185">Reference proteome</keyword>
<accession>A0A9N9ETD1</accession>
<name>A0A9N9ETD1_9GLOM</name>
<gene>
    <name evidence="2" type="ORF">DERYTH_LOCUS12357</name>
</gene>
<dbReference type="AlphaFoldDB" id="A0A9N9ETD1"/>